<name>A0A9Q2KRB5_9GAMM</name>
<evidence type="ECO:0000313" key="1">
    <source>
        <dbReference type="EMBL" id="MBK2064586.1"/>
    </source>
</evidence>
<reference evidence="1 2" key="1">
    <citation type="submission" date="2020-09" db="EMBL/GenBank/DDBJ databases">
        <title>Development of specific Francisella tularensis PCR assay based on in-depth characterization of family Francisellaceae.</title>
        <authorList>
            <person name="Ohrman C."/>
            <person name="Sahl J."/>
            <person name="Sjodin A."/>
            <person name="Uneklint I."/>
            <person name="Ballard R."/>
            <person name="Karlsson L."/>
            <person name="Mcdonough R."/>
            <person name="Sundell D."/>
            <person name="Soria K."/>
            <person name="Brindeflk B."/>
            <person name="Vallesi A."/>
            <person name="Ramirez-Paredes J.G."/>
            <person name="Colquhoun D."/>
            <person name="Myrtennas K."/>
            <person name="Birdsell D."/>
            <person name="Johansson A."/>
            <person name="Wagner D."/>
            <person name="Forsman M."/>
        </authorList>
    </citation>
    <scope>NUCLEOTIDE SEQUENCE [LARGE SCALE GENOMIC DNA]</scope>
    <source>
        <strain evidence="1 2">FSC1140</strain>
    </source>
</reference>
<organism evidence="1 2">
    <name type="scientific">Francisella noatunensis</name>
    <dbReference type="NCBI Taxonomy" id="657445"/>
    <lineage>
        <taxon>Bacteria</taxon>
        <taxon>Pseudomonadati</taxon>
        <taxon>Pseudomonadota</taxon>
        <taxon>Gammaproteobacteria</taxon>
        <taxon>Thiotrichales</taxon>
        <taxon>Francisellaceae</taxon>
        <taxon>Francisella</taxon>
    </lineage>
</organism>
<comment type="caution">
    <text evidence="1">The sequence shown here is derived from an EMBL/GenBank/DDBJ whole genome shotgun (WGS) entry which is preliminary data.</text>
</comment>
<dbReference type="Proteomes" id="UP000701999">
    <property type="component" value="Unassembled WGS sequence"/>
</dbReference>
<dbReference type="GeneID" id="93255255"/>
<accession>A0A9Q2KRB5</accession>
<protein>
    <submittedName>
        <fullName evidence="1">Uncharacterized protein</fullName>
    </submittedName>
</protein>
<keyword evidence="2" id="KW-1185">Reference proteome</keyword>
<proteinExistence type="predicted"/>
<dbReference type="RefSeq" id="WP_159184510.1">
    <property type="nucleotide sequence ID" value="NZ_JACVJL010000060.1"/>
</dbReference>
<sequence length="100" mass="11162">MGCGTPEEGHLEIAAPDGSRLALELPEKVGYRYSWGDRYWGLKDAESNSYSINLHDNGSIDAWLGSTNVYSNYDYGDPVKNKTLEKAPQGFRDLFTAIKE</sequence>
<dbReference type="EMBL" id="JACVKN010000037">
    <property type="protein sequence ID" value="MBK2064586.1"/>
    <property type="molecule type" value="Genomic_DNA"/>
</dbReference>
<gene>
    <name evidence="1" type="ORF">IB647_02020</name>
</gene>
<dbReference type="AlphaFoldDB" id="A0A9Q2KRB5"/>
<evidence type="ECO:0000313" key="2">
    <source>
        <dbReference type="Proteomes" id="UP000701999"/>
    </source>
</evidence>